<dbReference type="EMBL" id="ASPP01001099">
    <property type="protein sequence ID" value="ETO35994.1"/>
    <property type="molecule type" value="Genomic_DNA"/>
</dbReference>
<proteinExistence type="predicted"/>
<dbReference type="Gene3D" id="3.40.640.10">
    <property type="entry name" value="Type I PLP-dependent aspartate aminotransferase-like (Major domain)"/>
    <property type="match status" value="1"/>
</dbReference>
<dbReference type="PANTHER" id="PTHR42735:SF6">
    <property type="entry name" value="SPHINGOSINE-1-PHOSPHATE LYASE 1"/>
    <property type="match status" value="1"/>
</dbReference>
<evidence type="ECO:0000313" key="5">
    <source>
        <dbReference type="Proteomes" id="UP000023152"/>
    </source>
</evidence>
<sequence>MFEITPVLVPVNPKTFAVDASEVKKYITKNTIAIVGSSPCYVQGVIDPISELSKLAVQHNIGLHVDCCLGSFMLPTLQRLKFRFVQSLFCLSQRHFPCRLCGLHISYLFLFTNQ</sequence>
<dbReference type="InterPro" id="IPR015424">
    <property type="entry name" value="PyrdxlP-dep_Trfase"/>
</dbReference>
<dbReference type="PANTHER" id="PTHR42735">
    <property type="match status" value="1"/>
</dbReference>
<comment type="caution">
    <text evidence="4">The sequence shown here is derived from an EMBL/GenBank/DDBJ whole genome shotgun (WGS) entry which is preliminary data.</text>
</comment>
<accession>X6PD59</accession>
<dbReference type="InterPro" id="IPR000653">
    <property type="entry name" value="DegT/StrS_aminotransferase"/>
</dbReference>
<dbReference type="GO" id="GO:0005783">
    <property type="term" value="C:endoplasmic reticulum"/>
    <property type="evidence" value="ECO:0007669"/>
    <property type="project" value="TreeGrafter"/>
</dbReference>
<evidence type="ECO:0000313" key="4">
    <source>
        <dbReference type="EMBL" id="ETO35994.1"/>
    </source>
</evidence>
<dbReference type="InterPro" id="IPR015421">
    <property type="entry name" value="PyrdxlP-dep_Trfase_major"/>
</dbReference>
<keyword evidence="2" id="KW-0663">Pyridoxal phosphate</keyword>
<dbReference type="Pfam" id="PF01041">
    <property type="entry name" value="DegT_DnrJ_EryC1"/>
    <property type="match status" value="1"/>
</dbReference>
<reference evidence="4 5" key="1">
    <citation type="journal article" date="2013" name="Curr. Biol.">
        <title>The Genome of the Foraminiferan Reticulomyxa filosa.</title>
        <authorList>
            <person name="Glockner G."/>
            <person name="Hulsmann N."/>
            <person name="Schleicher M."/>
            <person name="Noegel A.A."/>
            <person name="Eichinger L."/>
            <person name="Gallinger C."/>
            <person name="Pawlowski J."/>
            <person name="Sierra R."/>
            <person name="Euteneuer U."/>
            <person name="Pillet L."/>
            <person name="Moustafa A."/>
            <person name="Platzer M."/>
            <person name="Groth M."/>
            <person name="Szafranski K."/>
            <person name="Schliwa M."/>
        </authorList>
    </citation>
    <scope>NUCLEOTIDE SEQUENCE [LARGE SCALE GENOMIC DNA]</scope>
</reference>
<protein>
    <submittedName>
        <fullName evidence="4">Sphingosine phosphate lyase-like protein</fullName>
    </submittedName>
</protein>
<evidence type="ECO:0000256" key="1">
    <source>
        <dbReference type="ARBA" id="ARBA00001933"/>
    </source>
</evidence>
<gene>
    <name evidence="4" type="ORF">RFI_01069</name>
</gene>
<comment type="cofactor">
    <cofactor evidence="1">
        <name>pyridoxal 5'-phosphate</name>
        <dbReference type="ChEBI" id="CHEBI:597326"/>
    </cofactor>
</comment>
<dbReference type="GO" id="GO:0016020">
    <property type="term" value="C:membrane"/>
    <property type="evidence" value="ECO:0007669"/>
    <property type="project" value="GOC"/>
</dbReference>
<dbReference type="SUPFAM" id="SSF53383">
    <property type="entry name" value="PLP-dependent transferases"/>
    <property type="match status" value="1"/>
</dbReference>
<evidence type="ECO:0000256" key="3">
    <source>
        <dbReference type="ARBA" id="ARBA00023239"/>
    </source>
</evidence>
<dbReference type="OrthoDB" id="10254570at2759"/>
<dbReference type="Proteomes" id="UP000023152">
    <property type="component" value="Unassembled WGS sequence"/>
</dbReference>
<keyword evidence="5" id="KW-1185">Reference proteome</keyword>
<evidence type="ECO:0000256" key="2">
    <source>
        <dbReference type="ARBA" id="ARBA00022898"/>
    </source>
</evidence>
<name>X6PD59_RETFI</name>
<dbReference type="InterPro" id="IPR050477">
    <property type="entry name" value="GrpII_AminoAcid_Decarb"/>
</dbReference>
<organism evidence="4 5">
    <name type="scientific">Reticulomyxa filosa</name>
    <dbReference type="NCBI Taxonomy" id="46433"/>
    <lineage>
        <taxon>Eukaryota</taxon>
        <taxon>Sar</taxon>
        <taxon>Rhizaria</taxon>
        <taxon>Retaria</taxon>
        <taxon>Foraminifera</taxon>
        <taxon>Monothalamids</taxon>
        <taxon>Reticulomyxidae</taxon>
        <taxon>Reticulomyxa</taxon>
    </lineage>
</organism>
<dbReference type="GO" id="GO:0030149">
    <property type="term" value="P:sphingolipid catabolic process"/>
    <property type="evidence" value="ECO:0007669"/>
    <property type="project" value="TreeGrafter"/>
</dbReference>
<dbReference type="AlphaFoldDB" id="X6PD59"/>
<keyword evidence="3 4" id="KW-0456">Lyase</keyword>
<dbReference type="GO" id="GO:0008117">
    <property type="term" value="F:sphinganine-1-phosphate aldolase activity"/>
    <property type="evidence" value="ECO:0007669"/>
    <property type="project" value="TreeGrafter"/>
</dbReference>